<dbReference type="AlphaFoldDB" id="I0WI51"/>
<comment type="caution">
    <text evidence="1">The sequence shown here is derived from an EMBL/GenBank/DDBJ whole genome shotgun (WGS) entry which is preliminary data.</text>
</comment>
<dbReference type="EMBL" id="AJJU01000003">
    <property type="protein sequence ID" value="EID76067.1"/>
    <property type="molecule type" value="Genomic_DNA"/>
</dbReference>
<dbReference type="PATRIC" id="fig|946077.3.peg.804"/>
<dbReference type="NCBIfam" id="TIGR03519">
    <property type="entry name" value="T9SS_PorP_fam"/>
    <property type="match status" value="1"/>
</dbReference>
<proteinExistence type="predicted"/>
<dbReference type="Proteomes" id="UP000005938">
    <property type="component" value="Unassembled WGS sequence"/>
</dbReference>
<protein>
    <recommendedName>
        <fullName evidence="3">Bacteroidetes-specific membrane protein</fullName>
    </recommendedName>
</protein>
<keyword evidence="2" id="KW-1185">Reference proteome</keyword>
<gene>
    <name evidence="1" type="ORF">W5A_03954</name>
</gene>
<dbReference type="InterPro" id="IPR019861">
    <property type="entry name" value="PorP/SprF_Bacteroidetes"/>
</dbReference>
<evidence type="ECO:0000313" key="1">
    <source>
        <dbReference type="EMBL" id="EID76067.1"/>
    </source>
</evidence>
<evidence type="ECO:0008006" key="3">
    <source>
        <dbReference type="Google" id="ProtNLM"/>
    </source>
</evidence>
<name>I0WI51_9FLAO</name>
<dbReference type="Pfam" id="PF11751">
    <property type="entry name" value="PorP_SprF"/>
    <property type="match status" value="1"/>
</dbReference>
<reference evidence="1 2" key="1">
    <citation type="journal article" date="2012" name="J. Bacteriol.">
        <title>Genome Sequence of the Halotolerant Bacterium Imtechella halotolerans K1T.</title>
        <authorList>
            <person name="Kumar S."/>
            <person name="Vikram S."/>
            <person name="Subramanian S."/>
            <person name="Raghava G.P."/>
            <person name="Pinnaka A.K."/>
        </authorList>
    </citation>
    <scope>NUCLEOTIDE SEQUENCE [LARGE SCALE GENOMIC DNA]</scope>
    <source>
        <strain evidence="1 2">K1</strain>
    </source>
</reference>
<sequence length="322" mass="35957">MVILLFSSKSLAQEGIPVYFDYLTDNYYLIHPSMAGAGDGGKIRLTARKQWFGVDDAPALQTLSANMRLAERSGIGMIAFNDKNGYHSQSGGKITYAHHINLGSGNLLNQLSFGMSAGFIQSRLDESEFLATGIYDPNIHGGLGNASYFNVDFGVSYHIGEVFTHLTVKNALGSERNLYTAAEFDNLRRYLVSLGLVIDGNEWQYEPSVMFQLSEFTKEKSIDVNAKVYRDVSFGKIFGGLSYRRSFDGAQYIDNGEVKSQKLNLVSPIIGINYKNFLFAYTYTNQGGDMRYDNGGFHQITLGFDFLQSGRRWDCYCPAVNY</sequence>
<accession>I0WI51</accession>
<evidence type="ECO:0000313" key="2">
    <source>
        <dbReference type="Proteomes" id="UP000005938"/>
    </source>
</evidence>
<dbReference type="eggNOG" id="COG0226">
    <property type="taxonomic scope" value="Bacteria"/>
</dbReference>
<organism evidence="1 2">
    <name type="scientific">Imtechella halotolerans K1</name>
    <dbReference type="NCBI Taxonomy" id="946077"/>
    <lineage>
        <taxon>Bacteria</taxon>
        <taxon>Pseudomonadati</taxon>
        <taxon>Bacteroidota</taxon>
        <taxon>Flavobacteriia</taxon>
        <taxon>Flavobacteriales</taxon>
        <taxon>Flavobacteriaceae</taxon>
        <taxon>Imtechella</taxon>
    </lineage>
</organism>
<dbReference type="STRING" id="946077.W5A_03954"/>